<keyword evidence="2 5" id="KW-0663">Pyridoxal phosphate</keyword>
<comment type="cofactor">
    <cofactor evidence="1 5">
        <name>pyridoxal 5'-phosphate</name>
        <dbReference type="ChEBI" id="CHEBI:597326"/>
    </cofactor>
</comment>
<evidence type="ECO:0000256" key="2">
    <source>
        <dbReference type="ARBA" id="ARBA00022898"/>
    </source>
</evidence>
<keyword evidence="6" id="KW-0032">Aminotransferase</keyword>
<dbReference type="Proteomes" id="UP001596161">
    <property type="component" value="Unassembled WGS sequence"/>
</dbReference>
<name>A0ABW0EFU1_9BACT</name>
<dbReference type="InterPro" id="IPR002129">
    <property type="entry name" value="PyrdxlP-dep_de-COase"/>
</dbReference>
<dbReference type="InterPro" id="IPR015421">
    <property type="entry name" value="PyrdxlP-dep_Trfase_major"/>
</dbReference>
<accession>A0ABW0EFU1</accession>
<evidence type="ECO:0000256" key="3">
    <source>
        <dbReference type="ARBA" id="ARBA00023239"/>
    </source>
</evidence>
<evidence type="ECO:0000256" key="5">
    <source>
        <dbReference type="RuleBase" id="RU000382"/>
    </source>
</evidence>
<evidence type="ECO:0000256" key="1">
    <source>
        <dbReference type="ARBA" id="ARBA00001933"/>
    </source>
</evidence>
<gene>
    <name evidence="6" type="ORF">ACFPIB_15745</name>
</gene>
<dbReference type="PANTHER" id="PTHR42735">
    <property type="match status" value="1"/>
</dbReference>
<keyword evidence="7" id="KW-1185">Reference proteome</keyword>
<dbReference type="InterPro" id="IPR015424">
    <property type="entry name" value="PyrdxlP-dep_Trfase"/>
</dbReference>
<dbReference type="SUPFAM" id="SSF53383">
    <property type="entry name" value="PLP-dependent transferases"/>
    <property type="match status" value="1"/>
</dbReference>
<proteinExistence type="inferred from homology"/>
<evidence type="ECO:0000256" key="4">
    <source>
        <dbReference type="ARBA" id="ARBA00038302"/>
    </source>
</evidence>
<dbReference type="PANTHER" id="PTHR42735:SF6">
    <property type="entry name" value="SPHINGOSINE-1-PHOSPHATE LYASE 1"/>
    <property type="match status" value="1"/>
</dbReference>
<dbReference type="GO" id="GO:0008483">
    <property type="term" value="F:transaminase activity"/>
    <property type="evidence" value="ECO:0007669"/>
    <property type="project" value="UniProtKB-KW"/>
</dbReference>
<dbReference type="Gene3D" id="3.40.640.10">
    <property type="entry name" value="Type I PLP-dependent aspartate aminotransferase-like (Major domain)"/>
    <property type="match status" value="1"/>
</dbReference>
<keyword evidence="6" id="KW-0808">Transferase</keyword>
<reference evidence="7" key="1">
    <citation type="journal article" date="2019" name="Int. J. Syst. Evol. Microbiol.">
        <title>The Global Catalogue of Microorganisms (GCM) 10K type strain sequencing project: providing services to taxonomists for standard genome sequencing and annotation.</title>
        <authorList>
            <consortium name="The Broad Institute Genomics Platform"/>
            <consortium name="The Broad Institute Genome Sequencing Center for Infectious Disease"/>
            <person name="Wu L."/>
            <person name="Ma J."/>
        </authorList>
    </citation>
    <scope>NUCLEOTIDE SEQUENCE [LARGE SCALE GENOMIC DNA]</scope>
    <source>
        <strain evidence="7">KACC 12602</strain>
    </source>
</reference>
<dbReference type="InterPro" id="IPR015422">
    <property type="entry name" value="PyrdxlP-dep_Trfase_small"/>
</dbReference>
<dbReference type="Pfam" id="PF00282">
    <property type="entry name" value="Pyridoxal_deC"/>
    <property type="match status" value="1"/>
</dbReference>
<dbReference type="Gene3D" id="3.90.1150.10">
    <property type="entry name" value="Aspartate Aminotransferase, domain 1"/>
    <property type="match status" value="1"/>
</dbReference>
<dbReference type="InterPro" id="IPR050477">
    <property type="entry name" value="GrpII_AminoAcid_Decarb"/>
</dbReference>
<organism evidence="6 7">
    <name type="scientific">Adhaeribacter terreus</name>
    <dbReference type="NCBI Taxonomy" id="529703"/>
    <lineage>
        <taxon>Bacteria</taxon>
        <taxon>Pseudomonadati</taxon>
        <taxon>Bacteroidota</taxon>
        <taxon>Cytophagia</taxon>
        <taxon>Cytophagales</taxon>
        <taxon>Hymenobacteraceae</taxon>
        <taxon>Adhaeribacter</taxon>
    </lineage>
</organism>
<evidence type="ECO:0000313" key="7">
    <source>
        <dbReference type="Proteomes" id="UP001596161"/>
    </source>
</evidence>
<protein>
    <submittedName>
        <fullName evidence="6">Aminotransferase class I/II-fold pyridoxal phosphate-dependent enzyme</fullName>
    </submittedName>
</protein>
<keyword evidence="3 5" id="KW-0456">Lyase</keyword>
<dbReference type="EMBL" id="JBHSKT010000011">
    <property type="protein sequence ID" value="MFC5272071.1"/>
    <property type="molecule type" value="Genomic_DNA"/>
</dbReference>
<comment type="similarity">
    <text evidence="4">Belongs to the group II decarboxylase family. Sphingosine-1-phosphate lyase subfamily.</text>
</comment>
<sequence>MKELSMHWEKFSHDAINLRIEEALRQNIDLHKEPVLGIPGTYLDQEEFYEDAPFLQDAPFLRTLIANPNHIGCHTLSNEHLSYFRGTQKLEIDLIKICAEQIFGGETNQQDGYVTPGGTEANIQAMWIYRNYFMREKQAKPNEIAVIFSQDSHYSMPKGVNLLGLTSRILKVTDASRQIEMEDLELAINELQAKGVKHFIFILNLSTTMFGSLDDIDAITTLLKTRNVDFKLHIDAAFGGFIYPFTNPENKFSFRNPDITSITIDAHKMLQTPYGTGIFLIRKNWMEFVCTDEAQYIPGKDFTLCGSRSGANAISVWMILRTHGSDGWRVKMQMLNDRTTRLCNKLNELGIKYFRNPHINIIAIRSSHISTQLAEKYHLVADTYEREASWYKIVVMPHVRQGILDQFISELKAEQAVIV</sequence>
<comment type="caution">
    <text evidence="6">The sequence shown here is derived from an EMBL/GenBank/DDBJ whole genome shotgun (WGS) entry which is preliminary data.</text>
</comment>
<dbReference type="RefSeq" id="WP_378018430.1">
    <property type="nucleotide sequence ID" value="NZ_JBHSKT010000011.1"/>
</dbReference>
<evidence type="ECO:0000313" key="6">
    <source>
        <dbReference type="EMBL" id="MFC5272071.1"/>
    </source>
</evidence>